<feature type="compositionally biased region" description="Polar residues" evidence="2">
    <location>
        <begin position="497"/>
        <end position="510"/>
    </location>
</feature>
<feature type="region of interest" description="Disordered" evidence="2">
    <location>
        <begin position="494"/>
        <end position="521"/>
    </location>
</feature>
<accession>A0A8H3UKS6</accession>
<dbReference type="PANTHER" id="PTHR13315:SF4">
    <property type="entry name" value="METALLOPHOSPHOESTERASE, ISOFORM E"/>
    <property type="match status" value="1"/>
</dbReference>
<dbReference type="EMBL" id="WNWQ01000300">
    <property type="protein sequence ID" value="KAE9971242.1"/>
    <property type="molecule type" value="Genomic_DNA"/>
</dbReference>
<dbReference type="GO" id="GO:0016020">
    <property type="term" value="C:membrane"/>
    <property type="evidence" value="ECO:0007669"/>
    <property type="project" value="GOC"/>
</dbReference>
<dbReference type="Proteomes" id="UP000433883">
    <property type="component" value="Unassembled WGS sequence"/>
</dbReference>
<feature type="region of interest" description="Disordered" evidence="2">
    <location>
        <begin position="312"/>
        <end position="385"/>
    </location>
</feature>
<dbReference type="SUPFAM" id="SSF57845">
    <property type="entry name" value="B-box zinc-binding domain"/>
    <property type="match status" value="1"/>
</dbReference>
<dbReference type="InterPro" id="IPR033308">
    <property type="entry name" value="PGAP5/Cdc1/Ted1"/>
</dbReference>
<name>A0A8H3UKS6_VENIN</name>
<dbReference type="SUPFAM" id="SSF56300">
    <property type="entry name" value="Metallo-dependent phosphatases"/>
    <property type="match status" value="1"/>
</dbReference>
<feature type="region of interest" description="Disordered" evidence="2">
    <location>
        <begin position="533"/>
        <end position="560"/>
    </location>
</feature>
<sequence length="859" mass="94099">MRRKIISTLPGNHDLGFGEGVHRPVRNRFHAYFGEGNRVDVVGNHTFVSIDAVSISAKDPDHGRMNEDIWGSTMEFLDNVQATRKTAITRELKYQFGGENMDTRPRYGHDIVETDQLKAATLPTGKNLEDLSLPTILLSHVPLYRDAGTPCGPLREHWPPSKNADGTPMEKDDRNALSIARGYQYQNVISADLTKDITTKIGDIQYAFSGDDHDYCEVVHRRYPSGGGGIREFTEKSISWAMGVRKPGFSLLSLYNPIDANGKPIHTSAEETLQHHLCLMPDQLGIFINYILLLVFTLSCLLLRAGHMATNPQKSQFAGPDSPLLPTTYGADKEKCSSSGTSSDDGLTQNSYTDINGGKLASRPSAARKERSVSPLGGYGLPPPAHLQQTQRANVYRVPLVSHAGYYPDRDERDLEKVGVFVDKRKRLKGLKLFYAEFQWSVIKVACAVLACVFQNDIIPFLSLDPVYPTNVPPYIMSNDSDLSSLLSRLNALKGSANPSPSSEIKSNSKPGLHPGITPRSRDVDIEARFRRLASGGGAPAGETVGARTGSIGGGREEDDVEVQVAGLKSETVKNGEDDVDLDELLAELDLKEEEGWKDEGGGEGRDKEEEGISKLLAEARDVLEKGRARGESEQAEGGEDAKEEDTGGGDHEDDQAADEYIQQIMADIEIRRQQGIPDSEDEEEPQTTSTKSPNNNEDDDEDGTTPETPARPRGARESTPLSLIPSPPSNAPTPLPPTTTEDKQIDPLTARLHALKPPSTLSLPKPPSSKPGLPSLHQKPAQKPQQYTDEDIDSWCAICNEDALVRCLGCEGDLYCQECWDEGHRSKGAGLEERGHRAVLFSREKRDKKAKKKLLGAS</sequence>
<evidence type="ECO:0008006" key="5">
    <source>
        <dbReference type="Google" id="ProtNLM"/>
    </source>
</evidence>
<evidence type="ECO:0000313" key="4">
    <source>
        <dbReference type="Proteomes" id="UP000433883"/>
    </source>
</evidence>
<evidence type="ECO:0000256" key="2">
    <source>
        <dbReference type="SAM" id="MobiDB-lite"/>
    </source>
</evidence>
<feature type="compositionally biased region" description="Pro residues" evidence="2">
    <location>
        <begin position="726"/>
        <end position="738"/>
    </location>
</feature>
<dbReference type="CDD" id="cd19817">
    <property type="entry name" value="Bbox1_ANCHR-like"/>
    <property type="match status" value="1"/>
</dbReference>
<proteinExistence type="predicted"/>
<feature type="region of interest" description="Disordered" evidence="2">
    <location>
        <begin position="591"/>
        <end position="788"/>
    </location>
</feature>
<dbReference type="AlphaFoldDB" id="A0A8H3UKS6"/>
<dbReference type="GO" id="GO:0006506">
    <property type="term" value="P:GPI anchor biosynthetic process"/>
    <property type="evidence" value="ECO:0007669"/>
    <property type="project" value="InterPro"/>
</dbReference>
<evidence type="ECO:0000256" key="1">
    <source>
        <dbReference type="ARBA" id="ARBA00023136"/>
    </source>
</evidence>
<gene>
    <name evidence="3" type="ORF">BLS_004579</name>
</gene>
<keyword evidence="1" id="KW-0472">Membrane</keyword>
<dbReference type="InterPro" id="IPR044553">
    <property type="entry name" value="Bbox1_ANCHR"/>
</dbReference>
<feature type="compositionally biased region" description="Acidic residues" evidence="2">
    <location>
        <begin position="634"/>
        <end position="644"/>
    </location>
</feature>
<reference evidence="3 4" key="1">
    <citation type="submission" date="2019-11" db="EMBL/GenBank/DDBJ databases">
        <title>Venturia inaequalis Genome Resource.</title>
        <authorList>
            <person name="Lichtner F.J."/>
        </authorList>
    </citation>
    <scope>NUCLEOTIDE SEQUENCE [LARGE SCALE GENOMIC DNA]</scope>
    <source>
        <strain evidence="3">Bline_iso_100314</strain>
    </source>
</reference>
<feature type="compositionally biased region" description="Basic and acidic residues" evidence="2">
    <location>
        <begin position="594"/>
        <end position="633"/>
    </location>
</feature>
<comment type="caution">
    <text evidence="3">The sequence shown here is derived from an EMBL/GenBank/DDBJ whole genome shotgun (WGS) entry which is preliminary data.</text>
</comment>
<evidence type="ECO:0000313" key="3">
    <source>
        <dbReference type="EMBL" id="KAE9971242.1"/>
    </source>
</evidence>
<protein>
    <recommendedName>
        <fullName evidence="5">Calcineurin-like phosphoesterase domain-containing protein</fullName>
    </recommendedName>
</protein>
<dbReference type="GO" id="GO:0005783">
    <property type="term" value="C:endoplasmic reticulum"/>
    <property type="evidence" value="ECO:0007669"/>
    <property type="project" value="TreeGrafter"/>
</dbReference>
<organism evidence="3 4">
    <name type="scientific">Venturia inaequalis</name>
    <name type="common">Apple scab fungus</name>
    <dbReference type="NCBI Taxonomy" id="5025"/>
    <lineage>
        <taxon>Eukaryota</taxon>
        <taxon>Fungi</taxon>
        <taxon>Dikarya</taxon>
        <taxon>Ascomycota</taxon>
        <taxon>Pezizomycotina</taxon>
        <taxon>Dothideomycetes</taxon>
        <taxon>Pleosporomycetidae</taxon>
        <taxon>Venturiales</taxon>
        <taxon>Venturiaceae</taxon>
        <taxon>Venturia</taxon>
    </lineage>
</organism>
<feature type="compositionally biased region" description="Low complexity" evidence="2">
    <location>
        <begin position="337"/>
        <end position="348"/>
    </location>
</feature>
<dbReference type="PANTHER" id="PTHR13315">
    <property type="entry name" value="METALLO PHOSPHOESTERASE RELATED"/>
    <property type="match status" value="1"/>
</dbReference>
<dbReference type="Pfam" id="PF22586">
    <property type="entry name" value="ANCHR-like_BBOX"/>
    <property type="match status" value="1"/>
</dbReference>
<dbReference type="InterPro" id="IPR029052">
    <property type="entry name" value="Metallo-depent_PP-like"/>
</dbReference>